<dbReference type="PANTHER" id="PTHR40061">
    <property type="entry name" value="SPORULATION PROTEIN YLMC-RELATED"/>
    <property type="match status" value="1"/>
</dbReference>
<gene>
    <name evidence="3" type="ORF">G5A66_05630</name>
    <name evidence="2" type="ORF">G5A75_05650</name>
</gene>
<comment type="caution">
    <text evidence="3">The sequence shown here is derived from an EMBL/GenBank/DDBJ whole genome shotgun (WGS) entry which is preliminary data.</text>
</comment>
<dbReference type="Gene3D" id="2.30.30.240">
    <property type="entry name" value="PRC-barrel domain"/>
    <property type="match status" value="1"/>
</dbReference>
<evidence type="ECO:0000313" key="3">
    <source>
        <dbReference type="EMBL" id="NVH58138.1"/>
    </source>
</evidence>
<dbReference type="Proteomes" id="UP000701680">
    <property type="component" value="Unassembled WGS sequence"/>
</dbReference>
<evidence type="ECO:0000313" key="4">
    <source>
        <dbReference type="Proteomes" id="UP000528555"/>
    </source>
</evidence>
<dbReference type="AlphaFoldDB" id="A0A850HFY7"/>
<dbReference type="InterPro" id="IPR011033">
    <property type="entry name" value="PRC_barrel-like_sf"/>
</dbReference>
<evidence type="ECO:0000313" key="2">
    <source>
        <dbReference type="EMBL" id="NSK14364.1"/>
    </source>
</evidence>
<evidence type="ECO:0000259" key="1">
    <source>
        <dbReference type="Pfam" id="PF05239"/>
    </source>
</evidence>
<sequence length="83" mass="9240">MRLCELENKEVINVCDCKKLGYIADLILNECSGCVEALIIPKGGKVCGFFCDGSEYIVPFCCIKKIGPDIILVEMHEEKKKVV</sequence>
<dbReference type="RefSeq" id="WP_101695308.1">
    <property type="nucleotide sequence ID" value="NZ_JAAITX010000003.1"/>
</dbReference>
<dbReference type="InterPro" id="IPR027275">
    <property type="entry name" value="PRC-brl_dom"/>
</dbReference>
<evidence type="ECO:0000313" key="5">
    <source>
        <dbReference type="Proteomes" id="UP000701680"/>
    </source>
</evidence>
<dbReference type="InterPro" id="IPR014238">
    <property type="entry name" value="Spore_YlmC/YmxH"/>
</dbReference>
<dbReference type="Pfam" id="PF05239">
    <property type="entry name" value="PRC"/>
    <property type="match status" value="1"/>
</dbReference>
<reference evidence="4 5" key="1">
    <citation type="journal article" date="2020" name="Cell Host Microbe">
        <title>Functional and Genomic Variation between Human-Derived Isolates of Lachnospiraceae Reveals Inter- and Intra-Species Diversity.</title>
        <authorList>
            <person name="Sorbara M.T."/>
            <person name="Littmann E.R."/>
            <person name="Fontana E."/>
            <person name="Moody T.U."/>
            <person name="Kohout C.E."/>
            <person name="Gjonbalaj M."/>
            <person name="Eaton V."/>
            <person name="Seok R."/>
            <person name="Leiner I.M."/>
            <person name="Pamer E.G."/>
        </authorList>
    </citation>
    <scope>NUCLEOTIDE SEQUENCE [LARGE SCALE GENOMIC DNA]</scope>
    <source>
        <strain evidence="3 4">MSK.17.11</strain>
        <strain evidence="2 5">MSK.17.38</strain>
    </source>
</reference>
<proteinExistence type="predicted"/>
<name>A0A850HFY7_9FIRM</name>
<accession>A0A850HFY7</accession>
<organism evidence="3 4">
    <name type="scientific">Dorea phocaeensis</name>
    <dbReference type="NCBI Taxonomy" id="2040291"/>
    <lineage>
        <taxon>Bacteria</taxon>
        <taxon>Bacillati</taxon>
        <taxon>Bacillota</taxon>
        <taxon>Clostridia</taxon>
        <taxon>Lachnospirales</taxon>
        <taxon>Lachnospiraceae</taxon>
        <taxon>Dorea</taxon>
    </lineage>
</organism>
<dbReference type="NCBIfam" id="TIGR02888">
    <property type="entry name" value="spore_YlmC_YmxH"/>
    <property type="match status" value="1"/>
</dbReference>
<dbReference type="PANTHER" id="PTHR40061:SF1">
    <property type="entry name" value="SPORULATION PROTEIN YLMC-RELATED"/>
    <property type="match status" value="1"/>
</dbReference>
<reference evidence="3" key="2">
    <citation type="submission" date="2020-02" db="EMBL/GenBank/DDBJ databases">
        <authorList>
            <person name="Littmann E."/>
            <person name="Sorbara M."/>
        </authorList>
    </citation>
    <scope>NUCLEOTIDE SEQUENCE</scope>
    <source>
        <strain evidence="3">MSK.17.11</strain>
        <strain evidence="2">MSK.17.38</strain>
    </source>
</reference>
<dbReference type="EMBL" id="JAAIUO010000003">
    <property type="protein sequence ID" value="NSK14364.1"/>
    <property type="molecule type" value="Genomic_DNA"/>
</dbReference>
<dbReference type="OrthoDB" id="6024937at2"/>
<protein>
    <submittedName>
        <fullName evidence="3">YlmC/YmxH family sporulation protein</fullName>
    </submittedName>
</protein>
<dbReference type="Proteomes" id="UP000528555">
    <property type="component" value="Unassembled WGS sequence"/>
</dbReference>
<dbReference type="EMBL" id="JAAITX010000003">
    <property type="protein sequence ID" value="NVH58138.1"/>
    <property type="molecule type" value="Genomic_DNA"/>
</dbReference>
<keyword evidence="4" id="KW-1185">Reference proteome</keyword>
<dbReference type="SUPFAM" id="SSF50346">
    <property type="entry name" value="PRC-barrel domain"/>
    <property type="match status" value="1"/>
</dbReference>
<feature type="domain" description="PRC-barrel" evidence="1">
    <location>
        <begin position="2"/>
        <end position="76"/>
    </location>
</feature>